<keyword evidence="1" id="KW-1133">Transmembrane helix</keyword>
<name>A0A0E9RNU8_ANGAN</name>
<sequence>MHALYISLYHCTIVQYLVLIYSKHINMLTQIHMCI</sequence>
<evidence type="ECO:0000313" key="2">
    <source>
        <dbReference type="EMBL" id="JAH30497.1"/>
    </source>
</evidence>
<protein>
    <submittedName>
        <fullName evidence="2">Uncharacterized protein</fullName>
    </submittedName>
</protein>
<reference evidence="2" key="1">
    <citation type="submission" date="2014-11" db="EMBL/GenBank/DDBJ databases">
        <authorList>
            <person name="Amaro Gonzalez C."/>
        </authorList>
    </citation>
    <scope>NUCLEOTIDE SEQUENCE</scope>
</reference>
<dbReference type="EMBL" id="GBXM01078080">
    <property type="protein sequence ID" value="JAH30497.1"/>
    <property type="molecule type" value="Transcribed_RNA"/>
</dbReference>
<keyword evidence="1" id="KW-0812">Transmembrane</keyword>
<accession>A0A0E9RNU8</accession>
<proteinExistence type="predicted"/>
<dbReference type="AlphaFoldDB" id="A0A0E9RNU8"/>
<keyword evidence="1" id="KW-0472">Membrane</keyword>
<feature type="transmembrane region" description="Helical" evidence="1">
    <location>
        <begin position="6"/>
        <end position="22"/>
    </location>
</feature>
<reference evidence="2" key="2">
    <citation type="journal article" date="2015" name="Fish Shellfish Immunol.">
        <title>Early steps in the European eel (Anguilla anguilla)-Vibrio vulnificus interaction in the gills: Role of the RtxA13 toxin.</title>
        <authorList>
            <person name="Callol A."/>
            <person name="Pajuelo D."/>
            <person name="Ebbesson L."/>
            <person name="Teles M."/>
            <person name="MacKenzie S."/>
            <person name="Amaro C."/>
        </authorList>
    </citation>
    <scope>NUCLEOTIDE SEQUENCE</scope>
</reference>
<evidence type="ECO:0000256" key="1">
    <source>
        <dbReference type="SAM" id="Phobius"/>
    </source>
</evidence>
<organism evidence="2">
    <name type="scientific">Anguilla anguilla</name>
    <name type="common">European freshwater eel</name>
    <name type="synonym">Muraena anguilla</name>
    <dbReference type="NCBI Taxonomy" id="7936"/>
    <lineage>
        <taxon>Eukaryota</taxon>
        <taxon>Metazoa</taxon>
        <taxon>Chordata</taxon>
        <taxon>Craniata</taxon>
        <taxon>Vertebrata</taxon>
        <taxon>Euteleostomi</taxon>
        <taxon>Actinopterygii</taxon>
        <taxon>Neopterygii</taxon>
        <taxon>Teleostei</taxon>
        <taxon>Anguilliformes</taxon>
        <taxon>Anguillidae</taxon>
        <taxon>Anguilla</taxon>
    </lineage>
</organism>